<protein>
    <recommendedName>
        <fullName evidence="4 17">Undecaprenyl-diphosphatase</fullName>
        <ecNumber evidence="3 17">3.6.1.27</ecNumber>
    </recommendedName>
    <alternativeName>
        <fullName evidence="15 17">Bacitracin resistance protein</fullName>
    </alternativeName>
    <alternativeName>
        <fullName evidence="14 17">Undecaprenyl pyrophosphate phosphatase</fullName>
    </alternativeName>
</protein>
<gene>
    <name evidence="17 18" type="primary">uppP</name>
    <name evidence="18" type="ORF">SAMEA3545359_02142</name>
</gene>
<dbReference type="EC" id="3.6.1.27" evidence="3 17"/>
<evidence type="ECO:0000256" key="17">
    <source>
        <dbReference type="HAMAP-Rule" id="MF_01006"/>
    </source>
</evidence>
<evidence type="ECO:0000256" key="6">
    <source>
        <dbReference type="ARBA" id="ARBA00022692"/>
    </source>
</evidence>
<comment type="similarity">
    <text evidence="2 17">Belongs to the UppP family.</text>
</comment>
<comment type="subcellular location">
    <subcellularLocation>
        <location evidence="1 17">Cell membrane</location>
        <topology evidence="1 17">Multi-pass membrane protein</topology>
    </subcellularLocation>
</comment>
<dbReference type="GO" id="GO:0046677">
    <property type="term" value="P:response to antibiotic"/>
    <property type="evidence" value="ECO:0007669"/>
    <property type="project" value="UniProtKB-UniRule"/>
</dbReference>
<dbReference type="GO" id="GO:0071555">
    <property type="term" value="P:cell wall organization"/>
    <property type="evidence" value="ECO:0007669"/>
    <property type="project" value="UniProtKB-KW"/>
</dbReference>
<accession>A0A1C6JEX8</accession>
<dbReference type="GO" id="GO:0009252">
    <property type="term" value="P:peptidoglycan biosynthetic process"/>
    <property type="evidence" value="ECO:0007669"/>
    <property type="project" value="UniProtKB-KW"/>
</dbReference>
<evidence type="ECO:0000256" key="13">
    <source>
        <dbReference type="ARBA" id="ARBA00023316"/>
    </source>
</evidence>
<sequence length="282" mass="30412">MSIFSAILQAIVQGLTEFLPVSSSGHLALVQHFTGVSAENATFLTAVMHLGTLVAVFIAFWGTISKLIVEFFLLLRDLFTGRFKWSTMSGYRRMILMLFIALIPLLLVYPFKDKYDALVSQGNLFFLGACFLLTSLVLYLSEKCPRGKKGPKQMTAGNAVTVGVAQCVAILPGVSRSGSTLAASMMCGMTKKFAVEFSFILGIPAILGGGLVEVKDAVSAGLQIELLPVIVAFVVSAVTGFFAIKMVAWLIKSDKFKVFAIYTLAVGLFTIGTGVVETFFLK</sequence>
<evidence type="ECO:0000256" key="8">
    <source>
        <dbReference type="ARBA" id="ARBA00022960"/>
    </source>
</evidence>
<evidence type="ECO:0000256" key="1">
    <source>
        <dbReference type="ARBA" id="ARBA00004651"/>
    </source>
</evidence>
<keyword evidence="5 17" id="KW-1003">Cell membrane</keyword>
<evidence type="ECO:0000313" key="18">
    <source>
        <dbReference type="EMBL" id="SCJ80587.1"/>
    </source>
</evidence>
<dbReference type="GO" id="GO:0005886">
    <property type="term" value="C:plasma membrane"/>
    <property type="evidence" value="ECO:0007669"/>
    <property type="project" value="UniProtKB-SubCell"/>
</dbReference>
<evidence type="ECO:0000256" key="4">
    <source>
        <dbReference type="ARBA" id="ARBA00021581"/>
    </source>
</evidence>
<feature type="transmembrane region" description="Helical" evidence="17">
    <location>
        <begin position="193"/>
        <end position="214"/>
    </location>
</feature>
<evidence type="ECO:0000256" key="5">
    <source>
        <dbReference type="ARBA" id="ARBA00022475"/>
    </source>
</evidence>
<comment type="miscellaneous">
    <text evidence="17">Bacitracin is thought to be involved in the inhibition of peptidoglycan synthesis by sequestering undecaprenyl diphosphate, thereby reducing the pool of lipid carrier available.</text>
</comment>
<keyword evidence="7 17" id="KW-0378">Hydrolase</keyword>
<evidence type="ECO:0000256" key="16">
    <source>
        <dbReference type="ARBA" id="ARBA00047594"/>
    </source>
</evidence>
<evidence type="ECO:0000256" key="9">
    <source>
        <dbReference type="ARBA" id="ARBA00022984"/>
    </source>
</evidence>
<dbReference type="AlphaFoldDB" id="A0A1C6JEX8"/>
<feature type="transmembrane region" description="Helical" evidence="17">
    <location>
        <begin position="46"/>
        <end position="73"/>
    </location>
</feature>
<evidence type="ECO:0000256" key="12">
    <source>
        <dbReference type="ARBA" id="ARBA00023251"/>
    </source>
</evidence>
<comment type="function">
    <text evidence="17">Catalyzes the dephosphorylation of undecaprenyl diphosphate (UPP). Confers resistance to bacitracin.</text>
</comment>
<keyword evidence="12 17" id="KW-0046">Antibiotic resistance</keyword>
<evidence type="ECO:0000256" key="10">
    <source>
        <dbReference type="ARBA" id="ARBA00022989"/>
    </source>
</evidence>
<proteinExistence type="inferred from homology"/>
<dbReference type="Pfam" id="PF02673">
    <property type="entry name" value="BacA"/>
    <property type="match status" value="1"/>
</dbReference>
<keyword evidence="6 17" id="KW-0812">Transmembrane</keyword>
<keyword evidence="13 17" id="KW-0961">Cell wall biogenesis/degradation</keyword>
<dbReference type="GO" id="GO:0050380">
    <property type="term" value="F:undecaprenyl-diphosphatase activity"/>
    <property type="evidence" value="ECO:0007669"/>
    <property type="project" value="UniProtKB-UniRule"/>
</dbReference>
<reference evidence="18" key="1">
    <citation type="submission" date="2015-09" db="EMBL/GenBank/DDBJ databases">
        <authorList>
            <consortium name="Pathogen Informatics"/>
        </authorList>
    </citation>
    <scope>NUCLEOTIDE SEQUENCE</scope>
    <source>
        <strain evidence="18">2789STDY5834896</strain>
    </source>
</reference>
<dbReference type="InterPro" id="IPR003824">
    <property type="entry name" value="UppP"/>
</dbReference>
<name>A0A1C6JEX8_9FIRM</name>
<evidence type="ECO:0000256" key="14">
    <source>
        <dbReference type="ARBA" id="ARBA00032707"/>
    </source>
</evidence>
<keyword evidence="9 17" id="KW-0573">Peptidoglycan synthesis</keyword>
<dbReference type="GO" id="GO:0008360">
    <property type="term" value="P:regulation of cell shape"/>
    <property type="evidence" value="ECO:0007669"/>
    <property type="project" value="UniProtKB-KW"/>
</dbReference>
<evidence type="ECO:0000256" key="3">
    <source>
        <dbReference type="ARBA" id="ARBA00012374"/>
    </source>
</evidence>
<feature type="transmembrane region" description="Helical" evidence="17">
    <location>
        <begin position="258"/>
        <end position="281"/>
    </location>
</feature>
<evidence type="ECO:0000256" key="2">
    <source>
        <dbReference type="ARBA" id="ARBA00010621"/>
    </source>
</evidence>
<keyword evidence="10 17" id="KW-1133">Transmembrane helix</keyword>
<evidence type="ECO:0000256" key="11">
    <source>
        <dbReference type="ARBA" id="ARBA00023136"/>
    </source>
</evidence>
<organism evidence="18">
    <name type="scientific">uncultured Anaerotruncus sp</name>
    <dbReference type="NCBI Taxonomy" id="905011"/>
    <lineage>
        <taxon>Bacteria</taxon>
        <taxon>Bacillati</taxon>
        <taxon>Bacillota</taxon>
        <taxon>Clostridia</taxon>
        <taxon>Eubacteriales</taxon>
        <taxon>Oscillospiraceae</taxon>
        <taxon>Anaerotruncus</taxon>
        <taxon>environmental samples</taxon>
    </lineage>
</organism>
<feature type="transmembrane region" description="Helical" evidence="17">
    <location>
        <begin position="123"/>
        <end position="140"/>
    </location>
</feature>
<feature type="transmembrane region" description="Helical" evidence="17">
    <location>
        <begin position="226"/>
        <end position="251"/>
    </location>
</feature>
<comment type="catalytic activity">
    <reaction evidence="16 17">
        <text>di-trans,octa-cis-undecaprenyl diphosphate + H2O = di-trans,octa-cis-undecaprenyl phosphate + phosphate + H(+)</text>
        <dbReference type="Rhea" id="RHEA:28094"/>
        <dbReference type="ChEBI" id="CHEBI:15377"/>
        <dbReference type="ChEBI" id="CHEBI:15378"/>
        <dbReference type="ChEBI" id="CHEBI:43474"/>
        <dbReference type="ChEBI" id="CHEBI:58405"/>
        <dbReference type="ChEBI" id="CHEBI:60392"/>
        <dbReference type="EC" id="3.6.1.27"/>
    </reaction>
</comment>
<keyword evidence="8 17" id="KW-0133">Cell shape</keyword>
<keyword evidence="11 17" id="KW-0472">Membrane</keyword>
<dbReference type="EMBL" id="FMHG01000001">
    <property type="protein sequence ID" value="SCJ80587.1"/>
    <property type="molecule type" value="Genomic_DNA"/>
</dbReference>
<feature type="transmembrane region" description="Helical" evidence="17">
    <location>
        <begin position="94"/>
        <end position="111"/>
    </location>
</feature>
<dbReference type="PANTHER" id="PTHR30622">
    <property type="entry name" value="UNDECAPRENYL-DIPHOSPHATASE"/>
    <property type="match status" value="1"/>
</dbReference>
<dbReference type="HAMAP" id="MF_01006">
    <property type="entry name" value="Undec_diphosphatase"/>
    <property type="match status" value="1"/>
</dbReference>
<evidence type="ECO:0000256" key="7">
    <source>
        <dbReference type="ARBA" id="ARBA00022801"/>
    </source>
</evidence>
<dbReference type="PANTHER" id="PTHR30622:SF4">
    <property type="entry name" value="UNDECAPRENYL-DIPHOSPHATASE"/>
    <property type="match status" value="1"/>
</dbReference>
<evidence type="ECO:0000256" key="15">
    <source>
        <dbReference type="ARBA" id="ARBA00032932"/>
    </source>
</evidence>